<dbReference type="AlphaFoldDB" id="A0A9W3FXV7"/>
<gene>
    <name evidence="2" type="primary">ZNF597</name>
</gene>
<feature type="compositionally biased region" description="Polar residues" evidence="1">
    <location>
        <begin position="74"/>
        <end position="87"/>
    </location>
</feature>
<reference evidence="2" key="1">
    <citation type="submission" date="2025-08" db="UniProtKB">
        <authorList>
            <consortium name="RefSeq"/>
        </authorList>
    </citation>
    <scope>IDENTIFICATION</scope>
    <source>
        <tissue evidence="2">Blood</tissue>
    </source>
</reference>
<accession>A0A9W3FXV7</accession>
<evidence type="ECO:0000313" key="2">
    <source>
        <dbReference type="RefSeq" id="XP_045368682.1"/>
    </source>
</evidence>
<feature type="compositionally biased region" description="Basic and acidic residues" evidence="1">
    <location>
        <begin position="26"/>
        <end position="48"/>
    </location>
</feature>
<name>A0A9W3FXV7_CAMBA</name>
<proteinExistence type="predicted"/>
<protein>
    <submittedName>
        <fullName evidence="2">Zinc finger protein 597 isoform X3</fullName>
    </submittedName>
</protein>
<feature type="region of interest" description="Disordered" evidence="1">
    <location>
        <begin position="70"/>
        <end position="89"/>
    </location>
</feature>
<sequence>MAAAQGQIPSATQATGGPHGSPPKTEIGRPECAEKGSHKDLHGLHETQRLGQGHQSRKPAEVLKRRDALERLTRQGTGSSALTSGPSSGRVARMLLGPWEPAAALPGFRCAPITRRGMGVSADTGRRQRRRESALAWVNRKAGTELRYHLLWGDDSVARCCRSGQARRRRTLRRLLQ</sequence>
<evidence type="ECO:0000256" key="1">
    <source>
        <dbReference type="SAM" id="MobiDB-lite"/>
    </source>
</evidence>
<organism evidence="2">
    <name type="scientific">Camelus bactrianus</name>
    <name type="common">Bactrian camel</name>
    <dbReference type="NCBI Taxonomy" id="9837"/>
    <lineage>
        <taxon>Eukaryota</taxon>
        <taxon>Metazoa</taxon>
        <taxon>Chordata</taxon>
        <taxon>Craniata</taxon>
        <taxon>Vertebrata</taxon>
        <taxon>Euteleostomi</taxon>
        <taxon>Mammalia</taxon>
        <taxon>Eutheria</taxon>
        <taxon>Laurasiatheria</taxon>
        <taxon>Artiodactyla</taxon>
        <taxon>Tylopoda</taxon>
        <taxon>Camelidae</taxon>
        <taxon>Camelus</taxon>
    </lineage>
</organism>
<dbReference type="CTD" id="146434"/>
<dbReference type="RefSeq" id="XP_045368682.1">
    <property type="nucleotide sequence ID" value="XM_045512726.1"/>
</dbReference>
<feature type="region of interest" description="Disordered" evidence="1">
    <location>
        <begin position="1"/>
        <end position="62"/>
    </location>
</feature>